<feature type="domain" description="NYN" evidence="2">
    <location>
        <begin position="11"/>
        <end position="148"/>
    </location>
</feature>
<gene>
    <name evidence="3" type="ORF">V5N11_035534</name>
</gene>
<proteinExistence type="predicted"/>
<comment type="caution">
    <text evidence="3">The sequence shown here is derived from an EMBL/GenBank/DDBJ whole genome shotgun (WGS) entry which is preliminary data.</text>
</comment>
<dbReference type="Proteomes" id="UP001558713">
    <property type="component" value="Unassembled WGS sequence"/>
</dbReference>
<feature type="compositionally biased region" description="Gly residues" evidence="1">
    <location>
        <begin position="177"/>
        <end position="209"/>
    </location>
</feature>
<organism evidence="3 4">
    <name type="scientific">Cardamine amara subsp. amara</name>
    <dbReference type="NCBI Taxonomy" id="228776"/>
    <lineage>
        <taxon>Eukaryota</taxon>
        <taxon>Viridiplantae</taxon>
        <taxon>Streptophyta</taxon>
        <taxon>Embryophyta</taxon>
        <taxon>Tracheophyta</taxon>
        <taxon>Spermatophyta</taxon>
        <taxon>Magnoliopsida</taxon>
        <taxon>eudicotyledons</taxon>
        <taxon>Gunneridae</taxon>
        <taxon>Pentapetalae</taxon>
        <taxon>rosids</taxon>
        <taxon>malvids</taxon>
        <taxon>Brassicales</taxon>
        <taxon>Brassicaceae</taxon>
        <taxon>Cardamineae</taxon>
        <taxon>Cardamine</taxon>
    </lineage>
</organism>
<dbReference type="Pfam" id="PF01936">
    <property type="entry name" value="NYN"/>
    <property type="match status" value="1"/>
</dbReference>
<keyword evidence="4" id="KW-1185">Reference proteome</keyword>
<evidence type="ECO:0000313" key="4">
    <source>
        <dbReference type="Proteomes" id="UP001558713"/>
    </source>
</evidence>
<reference evidence="3 4" key="1">
    <citation type="submission" date="2024-04" db="EMBL/GenBank/DDBJ databases">
        <title>Genome assembly C_amara_ONT_v2.</title>
        <authorList>
            <person name="Yant L."/>
            <person name="Moore C."/>
            <person name="Slenker M."/>
        </authorList>
    </citation>
    <scope>NUCLEOTIDE SEQUENCE [LARGE SCALE GENOMIC DNA]</scope>
    <source>
        <tissue evidence="3">Leaf</tissue>
    </source>
</reference>
<feature type="region of interest" description="Disordered" evidence="1">
    <location>
        <begin position="165"/>
        <end position="217"/>
    </location>
</feature>
<feature type="region of interest" description="Disordered" evidence="1">
    <location>
        <begin position="476"/>
        <end position="513"/>
    </location>
</feature>
<dbReference type="AlphaFoldDB" id="A0ABD1BU62"/>
<evidence type="ECO:0000313" key="3">
    <source>
        <dbReference type="EMBL" id="KAL1220733.1"/>
    </source>
</evidence>
<protein>
    <recommendedName>
        <fullName evidence="2">NYN domain-containing protein</fullName>
    </recommendedName>
</protein>
<evidence type="ECO:0000256" key="1">
    <source>
        <dbReference type="SAM" id="MobiDB-lite"/>
    </source>
</evidence>
<dbReference type="InterPro" id="IPR021139">
    <property type="entry name" value="NYN"/>
</dbReference>
<evidence type="ECO:0000259" key="2">
    <source>
        <dbReference type="Pfam" id="PF01936"/>
    </source>
</evidence>
<feature type="compositionally biased region" description="Basic and acidic residues" evidence="1">
    <location>
        <begin position="488"/>
        <end position="500"/>
    </location>
</feature>
<sequence>MKKDFRRALGLMDIENVRIPRGFSVSDLMPRLRHLLHSKNYFGPFLLNVVVSDANNRAKIDPIVYRDLYRDREIRVTDCKIPNLKQVADDHIIAKAKAWVERHDSGVLVLIGGDGDYVELLDAIRASGKDFHIFLIYPKGCTAVEIKNFEAEEIHIWEDLFLGPDPFDQGEGDGDQGDGGGDQGDGGGDQGDGGGDQGDGGDRGQGGGGSKRKRGEDDKISGARLLKMAFTNLGEKPKRRAVLCPINSKVLATGISLYNGPYDPEEDMCSETDGSALCDHLTDQELPKWFPDVEVVESPLDLNLAKSKLVQRYQRRIALLSFPFSSPGRIGDPNSTLLSRSASESETIADDFITIKEIETASSSESSSLFISKSNQIDDEISKVEAYDAENEGQILRQTPSLLSVASPSHYVSTTEEYDDESVLEPLFIEYEITRARDPEEDMFSETDGSALCDHLTDQELPKWFPDVEVVESPLEKATSMASENDVETTRGGREEDEHMALGAGSSRGAFVC</sequence>
<name>A0ABD1BU62_CARAN</name>
<accession>A0ABD1BU62</accession>
<dbReference type="EMBL" id="JBANAX010000148">
    <property type="protein sequence ID" value="KAL1220733.1"/>
    <property type="molecule type" value="Genomic_DNA"/>
</dbReference>